<reference evidence="9" key="1">
    <citation type="submission" date="2020-06" db="EMBL/GenBank/DDBJ databases">
        <title>Draft genomic sequence of Geomonas sp. Red330.</title>
        <authorList>
            <person name="Itoh H."/>
            <person name="Zhenxing X."/>
            <person name="Ushijima N."/>
            <person name="Masuda Y."/>
            <person name="Shiratori Y."/>
            <person name="Senoo K."/>
        </authorList>
    </citation>
    <scope>NUCLEOTIDE SEQUENCE [LARGE SCALE GENOMIC DNA]</scope>
    <source>
        <strain evidence="9">Red330</strain>
    </source>
</reference>
<evidence type="ECO:0000256" key="1">
    <source>
        <dbReference type="ARBA" id="ARBA00022603"/>
    </source>
</evidence>
<evidence type="ECO:0000259" key="7">
    <source>
        <dbReference type="Pfam" id="PF17827"/>
    </source>
</evidence>
<dbReference type="InterPro" id="IPR040758">
    <property type="entry name" value="PrmC_N"/>
</dbReference>
<dbReference type="NCBIfam" id="TIGR03534">
    <property type="entry name" value="RF_mod_PrmC"/>
    <property type="match status" value="1"/>
</dbReference>
<evidence type="ECO:0000256" key="2">
    <source>
        <dbReference type="ARBA" id="ARBA00022679"/>
    </source>
</evidence>
<dbReference type="SUPFAM" id="SSF53335">
    <property type="entry name" value="S-adenosyl-L-methionine-dependent methyltransferases"/>
    <property type="match status" value="1"/>
</dbReference>
<protein>
    <recommendedName>
        <fullName evidence="5">Release factor glutamine methyltransferase</fullName>
        <shortName evidence="5">RF MTase</shortName>
        <ecNumber evidence="5">2.1.1.297</ecNumber>
    </recommendedName>
    <alternativeName>
        <fullName evidence="5">N5-glutamine methyltransferase PrmC</fullName>
    </alternativeName>
    <alternativeName>
        <fullName evidence="5">Protein-(glutamine-N5) MTase PrmC</fullName>
    </alternativeName>
    <alternativeName>
        <fullName evidence="5">Protein-glutamine N-methyltransferase PrmC</fullName>
    </alternativeName>
</protein>
<keyword evidence="1 5" id="KW-0489">Methyltransferase</keyword>
<dbReference type="CDD" id="cd02440">
    <property type="entry name" value="AdoMet_MTases"/>
    <property type="match status" value="1"/>
</dbReference>
<dbReference type="InterPro" id="IPR050320">
    <property type="entry name" value="N5-glutamine_MTase"/>
</dbReference>
<comment type="caution">
    <text evidence="8">The sequence shown here is derived from an EMBL/GenBank/DDBJ whole genome shotgun (WGS) entry which is preliminary data.</text>
</comment>
<evidence type="ECO:0000256" key="4">
    <source>
        <dbReference type="ARBA" id="ARBA00048391"/>
    </source>
</evidence>
<dbReference type="PROSITE" id="PS00092">
    <property type="entry name" value="N6_MTASE"/>
    <property type="match status" value="1"/>
</dbReference>
<proteinExistence type="inferred from homology"/>
<dbReference type="EC" id="2.1.1.297" evidence="5"/>
<dbReference type="NCBIfam" id="TIGR00536">
    <property type="entry name" value="hemK_fam"/>
    <property type="match status" value="1"/>
</dbReference>
<dbReference type="AlphaFoldDB" id="A0A6V8MGG1"/>
<accession>A0A6V8MGG1</accession>
<dbReference type="RefSeq" id="WP_183353915.1">
    <property type="nucleotide sequence ID" value="NZ_BLXX01000003.1"/>
</dbReference>
<dbReference type="InterPro" id="IPR007848">
    <property type="entry name" value="Small_mtfrase_dom"/>
</dbReference>
<comment type="catalytic activity">
    <reaction evidence="4 5">
        <text>L-glutaminyl-[peptide chain release factor] + S-adenosyl-L-methionine = N(5)-methyl-L-glutaminyl-[peptide chain release factor] + S-adenosyl-L-homocysteine + H(+)</text>
        <dbReference type="Rhea" id="RHEA:42896"/>
        <dbReference type="Rhea" id="RHEA-COMP:10271"/>
        <dbReference type="Rhea" id="RHEA-COMP:10272"/>
        <dbReference type="ChEBI" id="CHEBI:15378"/>
        <dbReference type="ChEBI" id="CHEBI:30011"/>
        <dbReference type="ChEBI" id="CHEBI:57856"/>
        <dbReference type="ChEBI" id="CHEBI:59789"/>
        <dbReference type="ChEBI" id="CHEBI:61891"/>
        <dbReference type="EC" id="2.1.1.297"/>
    </reaction>
</comment>
<evidence type="ECO:0000256" key="5">
    <source>
        <dbReference type="HAMAP-Rule" id="MF_02126"/>
    </source>
</evidence>
<dbReference type="Gene3D" id="3.40.50.150">
    <property type="entry name" value="Vaccinia Virus protein VP39"/>
    <property type="match status" value="1"/>
</dbReference>
<dbReference type="Proteomes" id="UP000556026">
    <property type="component" value="Unassembled WGS sequence"/>
</dbReference>
<dbReference type="GO" id="GO:0003676">
    <property type="term" value="F:nucleic acid binding"/>
    <property type="evidence" value="ECO:0007669"/>
    <property type="project" value="InterPro"/>
</dbReference>
<keyword evidence="9" id="KW-1185">Reference proteome</keyword>
<dbReference type="InterPro" id="IPR029063">
    <property type="entry name" value="SAM-dependent_MTases_sf"/>
</dbReference>
<keyword evidence="3 5" id="KW-0949">S-adenosyl-L-methionine</keyword>
<dbReference type="Pfam" id="PF05175">
    <property type="entry name" value="MTS"/>
    <property type="match status" value="1"/>
</dbReference>
<dbReference type="PANTHER" id="PTHR18895:SF74">
    <property type="entry name" value="MTRF1L RELEASE FACTOR GLUTAMINE METHYLTRANSFERASE"/>
    <property type="match status" value="1"/>
</dbReference>
<feature type="binding site" evidence="5">
    <location>
        <begin position="125"/>
        <end position="129"/>
    </location>
    <ligand>
        <name>S-adenosyl-L-methionine</name>
        <dbReference type="ChEBI" id="CHEBI:59789"/>
    </ligand>
</feature>
<sequence>MAQQQEKWDVLKILNWTKGYLAEKGVENPRLEAEWLLCEALSLDRVGLYLNFDKPLSDAELAVYKAMVVRRAKREPLQYILGTQEFMGLEFQVTPAVLIPRHDTEVLVSEAIRRAAGVKTLLDIGTGSGCVAIVLAKELPEAEVATVDISPEAIEVARGNAERNAASVHFFQGSLFEPFAGRRFDMIVSNPPYIRKDELDTLQPEVRGFEPMSALDGGADGLDFYRAIVAGAPEHLNPGGRLLFEVGAGQAPDVLALLQQGGFAAETFTAADPAGIERVVGGRLNG</sequence>
<feature type="domain" description="Methyltransferase small" evidence="6">
    <location>
        <begin position="106"/>
        <end position="197"/>
    </location>
</feature>
<dbReference type="InterPro" id="IPR019874">
    <property type="entry name" value="RF_methyltr_PrmC"/>
</dbReference>
<evidence type="ECO:0000259" key="6">
    <source>
        <dbReference type="Pfam" id="PF05175"/>
    </source>
</evidence>
<dbReference type="GO" id="GO:0102559">
    <property type="term" value="F:peptide chain release factor N(5)-glutamine methyltransferase activity"/>
    <property type="evidence" value="ECO:0007669"/>
    <property type="project" value="UniProtKB-EC"/>
</dbReference>
<dbReference type="FunFam" id="3.40.50.150:FF:000053">
    <property type="entry name" value="Release factor glutamine methyltransferase"/>
    <property type="match status" value="1"/>
</dbReference>
<dbReference type="InterPro" id="IPR004556">
    <property type="entry name" value="HemK-like"/>
</dbReference>
<dbReference type="Gene3D" id="1.10.8.10">
    <property type="entry name" value="DNA helicase RuvA subunit, C-terminal domain"/>
    <property type="match status" value="1"/>
</dbReference>
<evidence type="ECO:0000256" key="3">
    <source>
        <dbReference type="ARBA" id="ARBA00022691"/>
    </source>
</evidence>
<evidence type="ECO:0000313" key="9">
    <source>
        <dbReference type="Proteomes" id="UP000556026"/>
    </source>
</evidence>
<keyword evidence="2 5" id="KW-0808">Transferase</keyword>
<dbReference type="GO" id="GO:0032259">
    <property type="term" value="P:methylation"/>
    <property type="evidence" value="ECO:0007669"/>
    <property type="project" value="UniProtKB-KW"/>
</dbReference>
<dbReference type="EMBL" id="BLXX01000003">
    <property type="protein sequence ID" value="GFO59068.1"/>
    <property type="molecule type" value="Genomic_DNA"/>
</dbReference>
<comment type="similarity">
    <text evidence="5">Belongs to the protein N5-glutamine methyltransferase family. PrmC subfamily.</text>
</comment>
<comment type="caution">
    <text evidence="5">Lacks conserved residue(s) required for the propagation of feature annotation.</text>
</comment>
<feature type="binding site" evidence="5">
    <location>
        <position position="190"/>
    </location>
    <ligand>
        <name>S-adenosyl-L-methionine</name>
        <dbReference type="ChEBI" id="CHEBI:59789"/>
    </ligand>
</feature>
<dbReference type="PANTHER" id="PTHR18895">
    <property type="entry name" value="HEMK METHYLTRANSFERASE"/>
    <property type="match status" value="1"/>
</dbReference>
<name>A0A6V8MGG1_9BACT</name>
<feature type="binding site" evidence="5">
    <location>
        <position position="148"/>
    </location>
    <ligand>
        <name>S-adenosyl-L-methionine</name>
        <dbReference type="ChEBI" id="CHEBI:59789"/>
    </ligand>
</feature>
<dbReference type="InterPro" id="IPR002052">
    <property type="entry name" value="DNA_methylase_N6_adenine_CS"/>
</dbReference>
<organism evidence="8 9">
    <name type="scientific">Geomonas silvestris</name>
    <dbReference type="NCBI Taxonomy" id="2740184"/>
    <lineage>
        <taxon>Bacteria</taxon>
        <taxon>Pseudomonadati</taxon>
        <taxon>Thermodesulfobacteriota</taxon>
        <taxon>Desulfuromonadia</taxon>
        <taxon>Geobacterales</taxon>
        <taxon>Geobacteraceae</taxon>
        <taxon>Geomonas</taxon>
    </lineage>
</organism>
<dbReference type="HAMAP" id="MF_02126">
    <property type="entry name" value="RF_methyltr_PrmC"/>
    <property type="match status" value="1"/>
</dbReference>
<dbReference type="Pfam" id="PF17827">
    <property type="entry name" value="PrmC_N"/>
    <property type="match status" value="1"/>
</dbReference>
<evidence type="ECO:0000313" key="8">
    <source>
        <dbReference type="EMBL" id="GFO59068.1"/>
    </source>
</evidence>
<comment type="function">
    <text evidence="5">Methylates the class 1 translation termination release factors RF1/PrfA and RF2/PrfB on the glutamine residue of the universally conserved GGQ motif.</text>
</comment>
<gene>
    <name evidence="5 8" type="primary">prmC</name>
    <name evidence="8" type="ORF">GMST_13930</name>
</gene>
<feature type="binding site" evidence="5">
    <location>
        <begin position="190"/>
        <end position="193"/>
    </location>
    <ligand>
        <name>substrate</name>
    </ligand>
</feature>
<feature type="domain" description="Release factor glutamine methyltransferase N-terminal" evidence="7">
    <location>
        <begin position="13"/>
        <end position="82"/>
    </location>
</feature>